<evidence type="ECO:0000313" key="1">
    <source>
        <dbReference type="EMBL" id="RYR62315.1"/>
    </source>
</evidence>
<organism evidence="1 2">
    <name type="scientific">Arachis hypogaea</name>
    <name type="common">Peanut</name>
    <dbReference type="NCBI Taxonomy" id="3818"/>
    <lineage>
        <taxon>Eukaryota</taxon>
        <taxon>Viridiplantae</taxon>
        <taxon>Streptophyta</taxon>
        <taxon>Embryophyta</taxon>
        <taxon>Tracheophyta</taxon>
        <taxon>Spermatophyta</taxon>
        <taxon>Magnoliopsida</taxon>
        <taxon>eudicotyledons</taxon>
        <taxon>Gunneridae</taxon>
        <taxon>Pentapetalae</taxon>
        <taxon>rosids</taxon>
        <taxon>fabids</taxon>
        <taxon>Fabales</taxon>
        <taxon>Fabaceae</taxon>
        <taxon>Papilionoideae</taxon>
        <taxon>50 kb inversion clade</taxon>
        <taxon>dalbergioids sensu lato</taxon>
        <taxon>Dalbergieae</taxon>
        <taxon>Pterocarpus clade</taxon>
        <taxon>Arachis</taxon>
    </lineage>
</organism>
<dbReference type="EMBL" id="SDMP01000004">
    <property type="protein sequence ID" value="RYR62315.1"/>
    <property type="molecule type" value="Genomic_DNA"/>
</dbReference>
<dbReference type="AlphaFoldDB" id="A0A445DGK5"/>
<protein>
    <submittedName>
        <fullName evidence="1">Uncharacterized protein</fullName>
    </submittedName>
</protein>
<comment type="caution">
    <text evidence="1">The sequence shown here is derived from an EMBL/GenBank/DDBJ whole genome shotgun (WGS) entry which is preliminary data.</text>
</comment>
<sequence>MVVEASVGGGGEKCTVRLSSTGNKQLGERWVKMLRNIMVIVGFRGKACVVCFEKLFGELSPDDCIDEFTVSFSWFQNKFRVMPTNVSEVTVQVYTRGYIMMLLSMMLFGDKSGARVHLR</sequence>
<reference evidence="1 2" key="1">
    <citation type="submission" date="2019-01" db="EMBL/GenBank/DDBJ databases">
        <title>Sequencing of cultivated peanut Arachis hypogaea provides insights into genome evolution and oil improvement.</title>
        <authorList>
            <person name="Chen X."/>
        </authorList>
    </citation>
    <scope>NUCLEOTIDE SEQUENCE [LARGE SCALE GENOMIC DNA]</scope>
    <source>
        <strain evidence="2">cv. Fuhuasheng</strain>
        <tissue evidence="1">Leaves</tissue>
    </source>
</reference>
<evidence type="ECO:0000313" key="2">
    <source>
        <dbReference type="Proteomes" id="UP000289738"/>
    </source>
</evidence>
<gene>
    <name evidence="1" type="ORF">Ahy_A04g019795</name>
</gene>
<name>A0A445DGK5_ARAHY</name>
<proteinExistence type="predicted"/>
<dbReference type="Proteomes" id="UP000289738">
    <property type="component" value="Chromosome A04"/>
</dbReference>
<keyword evidence="2" id="KW-1185">Reference proteome</keyword>
<accession>A0A445DGK5</accession>